<reference evidence="1 2" key="1">
    <citation type="journal article" date="2022" name="Allergy">
        <title>Genome assembly and annotation of Periplaneta americana reveal a comprehensive cockroach allergen profile.</title>
        <authorList>
            <person name="Wang L."/>
            <person name="Xiong Q."/>
            <person name="Saelim N."/>
            <person name="Wang L."/>
            <person name="Nong W."/>
            <person name="Wan A.T."/>
            <person name="Shi M."/>
            <person name="Liu X."/>
            <person name="Cao Q."/>
            <person name="Hui J.H.L."/>
            <person name="Sookrung N."/>
            <person name="Leung T.F."/>
            <person name="Tungtrongchitr A."/>
            <person name="Tsui S.K.W."/>
        </authorList>
    </citation>
    <scope>NUCLEOTIDE SEQUENCE [LARGE SCALE GENOMIC DNA]</scope>
    <source>
        <strain evidence="1">PWHHKU_190912</strain>
    </source>
</reference>
<name>A0ABQ8TNB0_PERAM</name>
<protein>
    <submittedName>
        <fullName evidence="1">Uncharacterized protein</fullName>
    </submittedName>
</protein>
<gene>
    <name evidence="1" type="ORF">ANN_09413</name>
</gene>
<evidence type="ECO:0000313" key="1">
    <source>
        <dbReference type="EMBL" id="KAJ4447406.1"/>
    </source>
</evidence>
<proteinExistence type="predicted"/>
<evidence type="ECO:0000313" key="2">
    <source>
        <dbReference type="Proteomes" id="UP001148838"/>
    </source>
</evidence>
<accession>A0ABQ8TNB0</accession>
<keyword evidence="2" id="KW-1185">Reference proteome</keyword>
<sequence length="488" mass="56505">MRSNCCTIAVIRPLTRWLKVKFTRIIHIHLRNSNKISGTKFEPFQRTNCGELLDMSSGDVQPTRYHKDVILNVNCKLRKLTKFEHDEFIHIPELTDLACSELVCAALVSLGSVDPVPMVHHIVCFTTALANLSDMHIPQRHDVITGVGRQELAEDLRLTLDTALRHNLINCVILRRFINILGYLMCELDEGDNAGKTNPGCSTESYAAFAHIGLRENPEKSFNQGLSTDYSSEIFGSIQLYFLMKIDIYQKCHGLKQKKRKCISIHKTAKSEHRRYSVNRSRYRFSPEQLFARFESETSRLPPIDAGQVVYVLWRRHTFSAEDSFNRIRNLRVRKLKRREATKYLQDLIPLAYRPHLTKYHPAITNFINAKWSYKPHLPKYYVANTNSQKVYRSVNKEILPLPGDTPNAMLYASKNVRGLGIMRAEWEASIQHYNICRRLEHVNDAHLHHMRNLEEEKKTSLTRLKIAPNSVTPQSKGKHLRVILRKQ</sequence>
<comment type="caution">
    <text evidence="1">The sequence shown here is derived from an EMBL/GenBank/DDBJ whole genome shotgun (WGS) entry which is preliminary data.</text>
</comment>
<organism evidence="1 2">
    <name type="scientific">Periplaneta americana</name>
    <name type="common">American cockroach</name>
    <name type="synonym">Blatta americana</name>
    <dbReference type="NCBI Taxonomy" id="6978"/>
    <lineage>
        <taxon>Eukaryota</taxon>
        <taxon>Metazoa</taxon>
        <taxon>Ecdysozoa</taxon>
        <taxon>Arthropoda</taxon>
        <taxon>Hexapoda</taxon>
        <taxon>Insecta</taxon>
        <taxon>Pterygota</taxon>
        <taxon>Neoptera</taxon>
        <taxon>Polyneoptera</taxon>
        <taxon>Dictyoptera</taxon>
        <taxon>Blattodea</taxon>
        <taxon>Blattoidea</taxon>
        <taxon>Blattidae</taxon>
        <taxon>Blattinae</taxon>
        <taxon>Periplaneta</taxon>
    </lineage>
</organism>
<dbReference type="Proteomes" id="UP001148838">
    <property type="component" value="Unassembled WGS sequence"/>
</dbReference>
<dbReference type="EMBL" id="JAJSOF020000005">
    <property type="protein sequence ID" value="KAJ4447406.1"/>
    <property type="molecule type" value="Genomic_DNA"/>
</dbReference>